<feature type="transmembrane region" description="Helical" evidence="8">
    <location>
        <begin position="952"/>
        <end position="973"/>
    </location>
</feature>
<feature type="transmembrane region" description="Helical" evidence="8">
    <location>
        <begin position="12"/>
        <end position="32"/>
    </location>
</feature>
<dbReference type="InterPro" id="IPR027463">
    <property type="entry name" value="AcrB_DN_DC_subdom"/>
</dbReference>
<feature type="transmembrane region" description="Helical" evidence="8">
    <location>
        <begin position="334"/>
        <end position="353"/>
    </location>
</feature>
<feature type="transmembrane region" description="Helical" evidence="8">
    <location>
        <begin position="529"/>
        <end position="549"/>
    </location>
</feature>
<dbReference type="FunFam" id="1.20.1640.10:FF:000001">
    <property type="entry name" value="Efflux pump membrane transporter"/>
    <property type="match status" value="1"/>
</dbReference>
<dbReference type="RefSeq" id="WP_220165824.1">
    <property type="nucleotide sequence ID" value="NZ_CP080507.1"/>
</dbReference>
<dbReference type="KEGG" id="ole:K0B96_07900"/>
<comment type="subcellular location">
    <subcellularLocation>
        <location evidence="1">Cell inner membrane</location>
        <topology evidence="1">Multi-pass membrane protein</topology>
    </subcellularLocation>
</comment>
<proteinExistence type="predicted"/>
<keyword evidence="10" id="KW-1185">Reference proteome</keyword>
<evidence type="ECO:0000256" key="6">
    <source>
        <dbReference type="ARBA" id="ARBA00022989"/>
    </source>
</evidence>
<dbReference type="FunFam" id="3.30.70.1430:FF:000001">
    <property type="entry name" value="Efflux pump membrane transporter"/>
    <property type="match status" value="1"/>
</dbReference>
<reference evidence="9" key="1">
    <citation type="submission" date="2021-08" db="EMBL/GenBank/DDBJ databases">
        <title>Genome of a novel bacterium of the phylum Verrucomicrobia, Oleiharenicola sp. KSB-15.</title>
        <authorList>
            <person name="Chung J.-H."/>
            <person name="Ahn J.-H."/>
            <person name="Yoon Y."/>
            <person name="Kim D.-Y."/>
            <person name="An S.-H."/>
            <person name="Park I."/>
            <person name="Yeon J."/>
        </authorList>
    </citation>
    <scope>NUCLEOTIDE SEQUENCE</scope>
    <source>
        <strain evidence="9">KSB-15</strain>
    </source>
</reference>
<dbReference type="PRINTS" id="PR00702">
    <property type="entry name" value="ACRIFLAVINRP"/>
</dbReference>
<feature type="transmembrane region" description="Helical" evidence="8">
    <location>
        <begin position="849"/>
        <end position="869"/>
    </location>
</feature>
<evidence type="ECO:0000256" key="8">
    <source>
        <dbReference type="SAM" id="Phobius"/>
    </source>
</evidence>
<dbReference type="SUPFAM" id="SSF82714">
    <property type="entry name" value="Multidrug efflux transporter AcrB TolC docking domain, DN and DC subdomains"/>
    <property type="match status" value="2"/>
</dbReference>
<feature type="transmembrane region" description="Helical" evidence="8">
    <location>
        <begin position="360"/>
        <end position="384"/>
    </location>
</feature>
<keyword evidence="5 8" id="KW-0812">Transmembrane</keyword>
<keyword evidence="7 8" id="KW-0472">Membrane</keyword>
<feature type="transmembrane region" description="Helical" evidence="8">
    <location>
        <begin position="431"/>
        <end position="451"/>
    </location>
</feature>
<keyword evidence="2" id="KW-0813">Transport</keyword>
<evidence type="ECO:0000256" key="1">
    <source>
        <dbReference type="ARBA" id="ARBA00004429"/>
    </source>
</evidence>
<feature type="transmembrane region" description="Helical" evidence="8">
    <location>
        <begin position="390"/>
        <end position="411"/>
    </location>
</feature>
<sequence>MSVPEFFIRRPVMTTLVTAAITIFGFLAYRILPVSDLPNVDFPTITVSASLPGASPETMASSVATPLEQQFATIAGIDSMSSSSSLGSTQITLQFSLDRSIDAAAQDVQSAISAVQRRLPQDMPAPPSFRKVNPADDAVLLISLSSDTLPLSEVSEYGETLLGQRISTITGVAQVQVYGSQKYAVRVRLDPYALASRGIGINEVRTALSAGNVNLPTGTIDGRKQAVTLQSNGQLQDAAAFRPLIVTYRNGAPVRLEDVGTVVDSVQNDRVAGWFNQKRSVILGVQRQPGTNTIDVVDRVKAILPEFEALLPASVKLDVLIDRSTAIRESVADVRFTLILAIALVVLVIFLFLRSLSATLIPSIAMPIAILGTFGVMYFCGFSLDNLSLLALTLSVGFVVDDAIVMLENIIRHIEHGEPVREAALRGSREIGFTIISMTVSLVAVFIPVLFMSGVLGRLLHEFAVTISVAILVSGFVSLTLTPMLCSRFLKAFKPQQQHGRFYQTTERIFQGGLGLYARTLKICLRHRVVTMLVAGALIVLTVVLIVMIPKGFIPTDDTGRISGTIEVSEDTSFEAVVEYQRTVAAIIARNPNVEAFSAFVSSGNSARFNLHLVDRRHRPAADVVVQQLRRAVAGVPGVRAFFQVPPTIRIGGRRSSSLYQYTLYGTDLKELYRVAPAFLEKVRHIPGVTDVTSDLLIASPQVVIDIDRDKASVLGLTAQQIEDSVYSAFGSRQVSTIYTPTDQFYVIMELDPKFQQDPNALSSLFLRNTDGKLVPLEAVAHFRPSVGPLAVTHLGQLPSVTITFDLVPGESLSAVTTAIENLAHTSLPATINSAFQGTAAAFTSSLQGLGLLLLAAILVIYIVLGILYEDFIHPITILSGLPAASFGALVTLIAFRQELNIYGYVGLIMLIGIVKKNAIMMVDFALEARRDPHRTAEDAISEACIVRFRPIMMTTLAAIAGTLPIALGWGAGAESRRSLGLAVVGGLVVSQLLTLYITPVFYIYMERLTHWLKHPRKAIPALEPHRG</sequence>
<evidence type="ECO:0000256" key="3">
    <source>
        <dbReference type="ARBA" id="ARBA00022475"/>
    </source>
</evidence>
<dbReference type="Gene3D" id="3.30.2090.10">
    <property type="entry name" value="Multidrug efflux transporter AcrB TolC docking domain, DN and DC subdomains"/>
    <property type="match status" value="2"/>
</dbReference>
<feature type="transmembrane region" description="Helical" evidence="8">
    <location>
        <begin position="876"/>
        <end position="896"/>
    </location>
</feature>
<dbReference type="EMBL" id="CP080507">
    <property type="protein sequence ID" value="QYM80519.1"/>
    <property type="molecule type" value="Genomic_DNA"/>
</dbReference>
<dbReference type="Gene3D" id="1.20.1640.10">
    <property type="entry name" value="Multidrug efflux transporter AcrB transmembrane domain"/>
    <property type="match status" value="2"/>
</dbReference>
<dbReference type="Gene3D" id="3.30.70.1320">
    <property type="entry name" value="Multidrug efflux transporter AcrB pore domain like"/>
    <property type="match status" value="1"/>
</dbReference>
<dbReference type="PANTHER" id="PTHR32063:SF21">
    <property type="entry name" value="MULTIDRUG RESISTANCE PROTEIN MDTB"/>
    <property type="match status" value="1"/>
</dbReference>
<dbReference type="Proteomes" id="UP000825051">
    <property type="component" value="Chromosome"/>
</dbReference>
<dbReference type="InterPro" id="IPR001036">
    <property type="entry name" value="Acrflvin-R"/>
</dbReference>
<evidence type="ECO:0000313" key="9">
    <source>
        <dbReference type="EMBL" id="QYM80519.1"/>
    </source>
</evidence>
<name>A0A8F9TWH9_9BACT</name>
<gene>
    <name evidence="9" type="ORF">K0B96_07900</name>
</gene>
<dbReference type="SUPFAM" id="SSF82693">
    <property type="entry name" value="Multidrug efflux transporter AcrB pore domain, PN1, PN2, PC1 and PC2 subdomains"/>
    <property type="match status" value="3"/>
</dbReference>
<accession>A0A8F9TWH9</accession>
<dbReference type="AlphaFoldDB" id="A0A8F9TWH9"/>
<feature type="transmembrane region" description="Helical" evidence="8">
    <location>
        <begin position="902"/>
        <end position="927"/>
    </location>
</feature>
<protein>
    <submittedName>
        <fullName evidence="9">Efflux RND transporter permease subunit</fullName>
    </submittedName>
</protein>
<keyword evidence="6 8" id="KW-1133">Transmembrane helix</keyword>
<keyword evidence="4" id="KW-0997">Cell inner membrane</keyword>
<organism evidence="9 10">
    <name type="scientific">Horticoccus luteus</name>
    <dbReference type="NCBI Taxonomy" id="2862869"/>
    <lineage>
        <taxon>Bacteria</taxon>
        <taxon>Pseudomonadati</taxon>
        <taxon>Verrucomicrobiota</taxon>
        <taxon>Opitutia</taxon>
        <taxon>Opitutales</taxon>
        <taxon>Opitutaceae</taxon>
        <taxon>Horticoccus</taxon>
    </lineage>
</organism>
<dbReference type="Gene3D" id="3.30.70.1440">
    <property type="entry name" value="Multidrug efflux transporter AcrB pore domain"/>
    <property type="match status" value="1"/>
</dbReference>
<dbReference type="Pfam" id="PF00873">
    <property type="entry name" value="ACR_tran"/>
    <property type="match status" value="1"/>
</dbReference>
<evidence type="ECO:0000313" key="10">
    <source>
        <dbReference type="Proteomes" id="UP000825051"/>
    </source>
</evidence>
<evidence type="ECO:0000256" key="7">
    <source>
        <dbReference type="ARBA" id="ARBA00023136"/>
    </source>
</evidence>
<feature type="transmembrane region" description="Helical" evidence="8">
    <location>
        <begin position="979"/>
        <end position="1005"/>
    </location>
</feature>
<keyword evidence="3" id="KW-1003">Cell membrane</keyword>
<evidence type="ECO:0000256" key="4">
    <source>
        <dbReference type="ARBA" id="ARBA00022519"/>
    </source>
</evidence>
<dbReference type="GO" id="GO:0042910">
    <property type="term" value="F:xenobiotic transmembrane transporter activity"/>
    <property type="evidence" value="ECO:0007669"/>
    <property type="project" value="TreeGrafter"/>
</dbReference>
<dbReference type="GO" id="GO:0005886">
    <property type="term" value="C:plasma membrane"/>
    <property type="evidence" value="ECO:0007669"/>
    <property type="project" value="UniProtKB-SubCell"/>
</dbReference>
<dbReference type="SUPFAM" id="SSF82866">
    <property type="entry name" value="Multidrug efflux transporter AcrB transmembrane domain"/>
    <property type="match status" value="2"/>
</dbReference>
<evidence type="ECO:0000256" key="2">
    <source>
        <dbReference type="ARBA" id="ARBA00022448"/>
    </source>
</evidence>
<feature type="transmembrane region" description="Helical" evidence="8">
    <location>
        <begin position="463"/>
        <end position="486"/>
    </location>
</feature>
<dbReference type="PANTHER" id="PTHR32063">
    <property type="match status" value="1"/>
</dbReference>
<dbReference type="Gene3D" id="3.30.70.1430">
    <property type="entry name" value="Multidrug efflux transporter AcrB pore domain"/>
    <property type="match status" value="2"/>
</dbReference>
<evidence type="ECO:0000256" key="5">
    <source>
        <dbReference type="ARBA" id="ARBA00022692"/>
    </source>
</evidence>